<gene>
    <name evidence="2" type="ORF">FDP41_011507</name>
</gene>
<evidence type="ECO:0000313" key="3">
    <source>
        <dbReference type="Proteomes" id="UP000444721"/>
    </source>
</evidence>
<dbReference type="VEuPathDB" id="AmoebaDB:FDP41_011507"/>
<dbReference type="VEuPathDB" id="AmoebaDB:NfTy_018530"/>
<dbReference type="AlphaFoldDB" id="A0A6A5BZ67"/>
<keyword evidence="3" id="KW-1185">Reference proteome</keyword>
<keyword evidence="1" id="KW-1133">Transmembrane helix</keyword>
<sequence>MNGYINQQQIRLFSRSTNDVVDSSKSKQTDNNEKFDLSSFWYKLLIPIAVGAIYWYIKRWENNKARKDFDYLRTYLEKYQDQIAEQALKAGVESLTHEEHQDIMYQIISQSSETGKYLVESSLTGTPLFEMNIRKIENVKTLRPHPQIDGYVKYALFGELWTLEEQESSTKLNASGKKCFDSRDITLNIHFPIKILPKTKNGSILGHLEDKPLVYLGLNVRMKSIEKDFTSESRPSLVISRISISPITRYFPTIQGLREQRLFDEIEIEKAIAPNGIHHATDGLHNVTFTCNFYE</sequence>
<dbReference type="VEuPathDB" id="AmoebaDB:NF0028960"/>
<dbReference type="EMBL" id="VFQX01000009">
    <property type="protein sequence ID" value="KAF0982577.1"/>
    <property type="molecule type" value="Genomic_DNA"/>
</dbReference>
<evidence type="ECO:0000256" key="1">
    <source>
        <dbReference type="SAM" id="Phobius"/>
    </source>
</evidence>
<name>A0A6A5BZ67_NAEFO</name>
<organism evidence="2 3">
    <name type="scientific">Naegleria fowleri</name>
    <name type="common">Brain eating amoeba</name>
    <dbReference type="NCBI Taxonomy" id="5763"/>
    <lineage>
        <taxon>Eukaryota</taxon>
        <taxon>Discoba</taxon>
        <taxon>Heterolobosea</taxon>
        <taxon>Tetramitia</taxon>
        <taxon>Eutetramitia</taxon>
        <taxon>Vahlkampfiidae</taxon>
        <taxon>Naegleria</taxon>
    </lineage>
</organism>
<dbReference type="GeneID" id="68118722"/>
<protein>
    <submittedName>
        <fullName evidence="2">Uncharacterized protein</fullName>
    </submittedName>
</protein>
<reference evidence="2 3" key="1">
    <citation type="journal article" date="2019" name="Sci. Rep.">
        <title>Nanopore sequencing improves the draft genome of the human pathogenic amoeba Naegleria fowleri.</title>
        <authorList>
            <person name="Liechti N."/>
            <person name="Schurch N."/>
            <person name="Bruggmann R."/>
            <person name="Wittwer M."/>
        </authorList>
    </citation>
    <scope>NUCLEOTIDE SEQUENCE [LARGE SCALE GENOMIC DNA]</scope>
    <source>
        <strain evidence="2 3">ATCC 30894</strain>
    </source>
</reference>
<comment type="caution">
    <text evidence="2">The sequence shown here is derived from an EMBL/GenBank/DDBJ whole genome shotgun (WGS) entry which is preliminary data.</text>
</comment>
<keyword evidence="1" id="KW-0472">Membrane</keyword>
<dbReference type="OMA" id="GKKCFDS"/>
<keyword evidence="1" id="KW-0812">Transmembrane</keyword>
<evidence type="ECO:0000313" key="2">
    <source>
        <dbReference type="EMBL" id="KAF0982577.1"/>
    </source>
</evidence>
<dbReference type="OrthoDB" id="10253492at2759"/>
<dbReference type="RefSeq" id="XP_044567290.1">
    <property type="nucleotide sequence ID" value="XM_044701923.1"/>
</dbReference>
<proteinExistence type="predicted"/>
<feature type="transmembrane region" description="Helical" evidence="1">
    <location>
        <begin position="40"/>
        <end position="57"/>
    </location>
</feature>
<accession>A0A6A5BZ67</accession>
<dbReference type="Proteomes" id="UP000444721">
    <property type="component" value="Unassembled WGS sequence"/>
</dbReference>